<dbReference type="AlphaFoldDB" id="A0A940P7V1"/>
<keyword evidence="6" id="KW-0534">Nitrate assimilation</keyword>
<dbReference type="InterPro" id="IPR036922">
    <property type="entry name" value="Rieske_2Fe-2S_sf"/>
</dbReference>
<keyword evidence="5" id="KW-0411">Iron-sulfur</keyword>
<dbReference type="InterPro" id="IPR017941">
    <property type="entry name" value="Rieske_2Fe-2S"/>
</dbReference>
<dbReference type="PANTHER" id="PTHR21496:SF23">
    <property type="entry name" value="3-PHENYLPROPIONATE_CINNAMIC ACID DIOXYGENASE FERREDOXIN SUBUNIT"/>
    <property type="match status" value="1"/>
</dbReference>
<dbReference type="GO" id="GO:0004497">
    <property type="term" value="F:monooxygenase activity"/>
    <property type="evidence" value="ECO:0007669"/>
    <property type="project" value="UniProtKB-ARBA"/>
</dbReference>
<keyword evidence="1" id="KW-0001">2Fe-2S</keyword>
<reference evidence="8" key="1">
    <citation type="submission" date="2020-12" db="EMBL/GenBank/DDBJ databases">
        <title>Vagococcus allomyrinae sp. nov. and Enterococcus lavae sp. nov., isolated from the larvae of Allomyrina dichotoma.</title>
        <authorList>
            <person name="Lee S.D."/>
        </authorList>
    </citation>
    <scope>NUCLEOTIDE SEQUENCE</scope>
    <source>
        <strain evidence="8">BWB3-3</strain>
    </source>
</reference>
<dbReference type="Pfam" id="PF13806">
    <property type="entry name" value="Rieske_2"/>
    <property type="match status" value="1"/>
</dbReference>
<dbReference type="SUPFAM" id="SSF50022">
    <property type="entry name" value="ISP domain"/>
    <property type="match status" value="1"/>
</dbReference>
<organism evidence="8 9">
    <name type="scientific">Vagococcus allomyrinae</name>
    <dbReference type="NCBI Taxonomy" id="2794353"/>
    <lineage>
        <taxon>Bacteria</taxon>
        <taxon>Bacillati</taxon>
        <taxon>Bacillota</taxon>
        <taxon>Bacilli</taxon>
        <taxon>Lactobacillales</taxon>
        <taxon>Enterococcaceae</taxon>
        <taxon>Vagococcus</taxon>
    </lineage>
</organism>
<dbReference type="Gene3D" id="2.102.10.10">
    <property type="entry name" value="Rieske [2Fe-2S] iron-sulphur domain"/>
    <property type="match status" value="1"/>
</dbReference>
<comment type="caution">
    <text evidence="8">The sequence shown here is derived from an EMBL/GenBank/DDBJ whole genome shotgun (WGS) entry which is preliminary data.</text>
</comment>
<dbReference type="PROSITE" id="PS51296">
    <property type="entry name" value="RIESKE"/>
    <property type="match status" value="1"/>
</dbReference>
<name>A0A940P7V1_9ENTE</name>
<evidence type="ECO:0000256" key="1">
    <source>
        <dbReference type="ARBA" id="ARBA00022714"/>
    </source>
</evidence>
<dbReference type="GO" id="GO:0016705">
    <property type="term" value="F:oxidoreductase activity, acting on paired donors, with incorporation or reduction of molecular oxygen"/>
    <property type="evidence" value="ECO:0007669"/>
    <property type="project" value="UniProtKB-ARBA"/>
</dbReference>
<dbReference type="PANTHER" id="PTHR21496">
    <property type="entry name" value="FERREDOXIN-RELATED"/>
    <property type="match status" value="1"/>
</dbReference>
<dbReference type="EMBL" id="JAEEGA010000013">
    <property type="protein sequence ID" value="MBP1042997.1"/>
    <property type="molecule type" value="Genomic_DNA"/>
</dbReference>
<evidence type="ECO:0000256" key="5">
    <source>
        <dbReference type="ARBA" id="ARBA00023014"/>
    </source>
</evidence>
<evidence type="ECO:0000313" key="8">
    <source>
        <dbReference type="EMBL" id="MBP1042997.1"/>
    </source>
</evidence>
<dbReference type="CDD" id="cd03530">
    <property type="entry name" value="Rieske_NirD_small_Bacillus"/>
    <property type="match status" value="1"/>
</dbReference>
<keyword evidence="9" id="KW-1185">Reference proteome</keyword>
<dbReference type="GO" id="GO:0008942">
    <property type="term" value="F:nitrite reductase [NAD(P)H] activity"/>
    <property type="evidence" value="ECO:0007669"/>
    <property type="project" value="InterPro"/>
</dbReference>
<evidence type="ECO:0000256" key="4">
    <source>
        <dbReference type="ARBA" id="ARBA00023004"/>
    </source>
</evidence>
<dbReference type="GO" id="GO:0046872">
    <property type="term" value="F:metal ion binding"/>
    <property type="evidence" value="ECO:0007669"/>
    <property type="project" value="UniProtKB-KW"/>
</dbReference>
<dbReference type="RefSeq" id="WP_209530810.1">
    <property type="nucleotide sequence ID" value="NZ_JAEEGA010000013.1"/>
</dbReference>
<keyword evidence="2" id="KW-0479">Metal-binding</keyword>
<proteinExistence type="predicted"/>
<dbReference type="GO" id="GO:0042128">
    <property type="term" value="P:nitrate assimilation"/>
    <property type="evidence" value="ECO:0007669"/>
    <property type="project" value="UniProtKB-KW"/>
</dbReference>
<dbReference type="Proteomes" id="UP000674938">
    <property type="component" value="Unassembled WGS sequence"/>
</dbReference>
<dbReference type="InterPro" id="IPR012748">
    <property type="entry name" value="Rieske-like_NirD"/>
</dbReference>
<gene>
    <name evidence="8" type="primary">nirD</name>
    <name evidence="8" type="ORF">I6N95_18440</name>
</gene>
<feature type="domain" description="Rieske" evidence="7">
    <location>
        <begin position="6"/>
        <end position="101"/>
    </location>
</feature>
<evidence type="ECO:0000256" key="3">
    <source>
        <dbReference type="ARBA" id="ARBA00023002"/>
    </source>
</evidence>
<accession>A0A940P7V1</accession>
<evidence type="ECO:0000259" key="7">
    <source>
        <dbReference type="PROSITE" id="PS51296"/>
    </source>
</evidence>
<keyword evidence="3" id="KW-0560">Oxidoreductase</keyword>
<evidence type="ECO:0000256" key="2">
    <source>
        <dbReference type="ARBA" id="ARBA00022723"/>
    </source>
</evidence>
<protein>
    <submittedName>
        <fullName evidence="8">Nitrite reductase small subunit NirD</fullName>
    </submittedName>
</protein>
<evidence type="ECO:0000256" key="6">
    <source>
        <dbReference type="ARBA" id="ARBA00023063"/>
    </source>
</evidence>
<dbReference type="NCBIfam" id="TIGR02378">
    <property type="entry name" value="nirD_assim_sml"/>
    <property type="match status" value="1"/>
</dbReference>
<dbReference type="GO" id="GO:0051537">
    <property type="term" value="F:2 iron, 2 sulfur cluster binding"/>
    <property type="evidence" value="ECO:0007669"/>
    <property type="project" value="UniProtKB-KW"/>
</dbReference>
<evidence type="ECO:0000313" key="9">
    <source>
        <dbReference type="Proteomes" id="UP000674938"/>
    </source>
</evidence>
<keyword evidence="4" id="KW-0408">Iron</keyword>
<sequence>METTKQFITTLDQLPLNIGREVQINQQEIALFRLEDNQVKAVGNRCPHENGPLAEGTVAGDFVFCPLHNYKVSLTDGQVQAPDEGCVKVYRTSVEDGDVYVWA</sequence>